<dbReference type="AlphaFoldDB" id="A0A2H0TB87"/>
<gene>
    <name evidence="2" type="ORF">COU49_02120</name>
</gene>
<feature type="transmembrane region" description="Helical" evidence="1">
    <location>
        <begin position="20"/>
        <end position="42"/>
    </location>
</feature>
<keyword evidence="1" id="KW-1133">Transmembrane helix</keyword>
<organism evidence="2 3">
    <name type="scientific">Candidatus Nomurabacteria bacterium CG10_big_fil_rev_8_21_14_0_10_35_16</name>
    <dbReference type="NCBI Taxonomy" id="1974731"/>
    <lineage>
        <taxon>Bacteria</taxon>
        <taxon>Candidatus Nomuraibacteriota</taxon>
    </lineage>
</organism>
<feature type="transmembrane region" description="Helical" evidence="1">
    <location>
        <begin position="138"/>
        <end position="165"/>
    </location>
</feature>
<evidence type="ECO:0008006" key="4">
    <source>
        <dbReference type="Google" id="ProtNLM"/>
    </source>
</evidence>
<evidence type="ECO:0000256" key="1">
    <source>
        <dbReference type="SAM" id="Phobius"/>
    </source>
</evidence>
<proteinExistence type="predicted"/>
<accession>A0A2H0TB87</accession>
<protein>
    <recommendedName>
        <fullName evidence="4">DedA family protein</fullName>
    </recommendedName>
</protein>
<name>A0A2H0TB87_9BACT</name>
<feature type="transmembrane region" description="Helical" evidence="1">
    <location>
        <begin position="49"/>
        <end position="70"/>
    </location>
</feature>
<evidence type="ECO:0000313" key="2">
    <source>
        <dbReference type="EMBL" id="PIR68247.1"/>
    </source>
</evidence>
<evidence type="ECO:0000313" key="3">
    <source>
        <dbReference type="Proteomes" id="UP000230094"/>
    </source>
</evidence>
<keyword evidence="1" id="KW-0812">Transmembrane</keyword>
<dbReference type="Proteomes" id="UP000230094">
    <property type="component" value="Unassembled WGS sequence"/>
</dbReference>
<feature type="transmembrane region" description="Helical" evidence="1">
    <location>
        <begin position="171"/>
        <end position="192"/>
    </location>
</feature>
<dbReference type="EMBL" id="PFCQ01000012">
    <property type="protein sequence ID" value="PIR68247.1"/>
    <property type="molecule type" value="Genomic_DNA"/>
</dbReference>
<reference evidence="3" key="1">
    <citation type="submission" date="2017-09" db="EMBL/GenBank/DDBJ databases">
        <title>Depth-based differentiation of microbial function through sediment-hosted aquifers and enrichment of novel symbionts in the deep terrestrial subsurface.</title>
        <authorList>
            <person name="Probst A.J."/>
            <person name="Ladd B."/>
            <person name="Jarett J.K."/>
            <person name="Geller-Mcgrath D.E."/>
            <person name="Sieber C.M.K."/>
            <person name="Emerson J.B."/>
            <person name="Anantharaman K."/>
            <person name="Thomas B.C."/>
            <person name="Malmstrom R."/>
            <person name="Stieglmeier M."/>
            <person name="Klingl A."/>
            <person name="Woyke T."/>
            <person name="Ryan C.M."/>
            <person name="Banfield J.F."/>
        </authorList>
    </citation>
    <scope>NUCLEOTIDE SEQUENCE [LARGE SCALE GENOMIC DNA]</scope>
</reference>
<keyword evidence="1" id="KW-0472">Membrane</keyword>
<sequence length="210" mass="23744">MVDSIDWLQTFIVNYPALQYIVIFLGAGFGGEAGVIILAFLSAQKIFPFFPFFLVSFLAMIVTDTFWFLLGRTKTVNKALDHRYATYTVFVIAQAVHKMSRGSNLFALILIKFIIGTRVVLIFYFSRAGMTLKYFLTHNFIAIFIWLVVVIPIGFFAGLGFTYISNILENIYAGIGFLLLIALLIIVAQIYLKKFITKEGQEAFEEGNVL</sequence>
<comment type="caution">
    <text evidence="2">The sequence shown here is derived from an EMBL/GenBank/DDBJ whole genome shotgun (WGS) entry which is preliminary data.</text>
</comment>
<feature type="transmembrane region" description="Helical" evidence="1">
    <location>
        <begin position="105"/>
        <end position="126"/>
    </location>
</feature>